<dbReference type="InterPro" id="IPR001680">
    <property type="entry name" value="WD40_rpt"/>
</dbReference>
<dbReference type="PRINTS" id="PR00320">
    <property type="entry name" value="GPROTEINBRPT"/>
</dbReference>
<keyword evidence="2" id="KW-0677">Repeat</keyword>
<dbReference type="PROSITE" id="PS00678">
    <property type="entry name" value="WD_REPEATS_1"/>
    <property type="match status" value="4"/>
</dbReference>
<dbReference type="AlphaFoldDB" id="A0A9P4LFR0"/>
<protein>
    <submittedName>
        <fullName evidence="4">WD40 repeat-like protein</fullName>
    </submittedName>
</protein>
<organism evidence="4 5">
    <name type="scientific">Setomelanomma holmii</name>
    <dbReference type="NCBI Taxonomy" id="210430"/>
    <lineage>
        <taxon>Eukaryota</taxon>
        <taxon>Fungi</taxon>
        <taxon>Dikarya</taxon>
        <taxon>Ascomycota</taxon>
        <taxon>Pezizomycotina</taxon>
        <taxon>Dothideomycetes</taxon>
        <taxon>Pleosporomycetidae</taxon>
        <taxon>Pleosporales</taxon>
        <taxon>Pleosporineae</taxon>
        <taxon>Phaeosphaeriaceae</taxon>
        <taxon>Setomelanomma</taxon>
    </lineage>
</organism>
<evidence type="ECO:0000313" key="5">
    <source>
        <dbReference type="Proteomes" id="UP000799777"/>
    </source>
</evidence>
<gene>
    <name evidence="4" type="ORF">EK21DRAFT_94908</name>
</gene>
<feature type="repeat" description="WD" evidence="3">
    <location>
        <begin position="420"/>
        <end position="461"/>
    </location>
</feature>
<dbReference type="Pfam" id="PF00400">
    <property type="entry name" value="WD40"/>
    <property type="match status" value="7"/>
</dbReference>
<feature type="repeat" description="WD" evidence="3">
    <location>
        <begin position="633"/>
        <end position="674"/>
    </location>
</feature>
<dbReference type="PANTHER" id="PTHR19848:SF8">
    <property type="entry name" value="F-BOX AND WD REPEAT DOMAIN CONTAINING 7"/>
    <property type="match status" value="1"/>
</dbReference>
<dbReference type="Gene3D" id="2.130.10.10">
    <property type="entry name" value="YVTN repeat-like/Quinoprotein amine dehydrogenase"/>
    <property type="match status" value="3"/>
</dbReference>
<evidence type="ECO:0000256" key="1">
    <source>
        <dbReference type="ARBA" id="ARBA00022574"/>
    </source>
</evidence>
<feature type="repeat" description="WD" evidence="3">
    <location>
        <begin position="378"/>
        <end position="419"/>
    </location>
</feature>
<feature type="repeat" description="WD" evidence="3">
    <location>
        <begin position="463"/>
        <end position="504"/>
    </location>
</feature>
<evidence type="ECO:0000313" key="4">
    <source>
        <dbReference type="EMBL" id="KAF2023463.1"/>
    </source>
</evidence>
<dbReference type="InterPro" id="IPR019775">
    <property type="entry name" value="WD40_repeat_CS"/>
</dbReference>
<dbReference type="CDD" id="cd00200">
    <property type="entry name" value="WD40"/>
    <property type="match status" value="1"/>
</dbReference>
<dbReference type="Proteomes" id="UP000799777">
    <property type="component" value="Unassembled WGS sequence"/>
</dbReference>
<dbReference type="SUPFAM" id="SSF50978">
    <property type="entry name" value="WD40 repeat-like"/>
    <property type="match status" value="1"/>
</dbReference>
<dbReference type="InterPro" id="IPR020472">
    <property type="entry name" value="WD40_PAC1"/>
</dbReference>
<dbReference type="OrthoDB" id="674604at2759"/>
<dbReference type="SUPFAM" id="SSF69322">
    <property type="entry name" value="Tricorn protease domain 2"/>
    <property type="match status" value="1"/>
</dbReference>
<dbReference type="InterPro" id="IPR036322">
    <property type="entry name" value="WD40_repeat_dom_sf"/>
</dbReference>
<evidence type="ECO:0000256" key="2">
    <source>
        <dbReference type="ARBA" id="ARBA00022737"/>
    </source>
</evidence>
<proteinExistence type="predicted"/>
<dbReference type="InterPro" id="IPR015943">
    <property type="entry name" value="WD40/YVTN_repeat-like_dom_sf"/>
</dbReference>
<feature type="repeat" description="WD" evidence="3">
    <location>
        <begin position="591"/>
        <end position="632"/>
    </location>
</feature>
<comment type="caution">
    <text evidence="4">The sequence shown here is derived from an EMBL/GenBank/DDBJ whole genome shotgun (WGS) entry which is preliminary data.</text>
</comment>
<dbReference type="EMBL" id="ML978347">
    <property type="protein sequence ID" value="KAF2023463.1"/>
    <property type="molecule type" value="Genomic_DNA"/>
</dbReference>
<keyword evidence="5" id="KW-1185">Reference proteome</keyword>
<keyword evidence="1 3" id="KW-0853">WD repeat</keyword>
<name>A0A9P4LFR0_9PLEO</name>
<dbReference type="PANTHER" id="PTHR19848">
    <property type="entry name" value="WD40 REPEAT PROTEIN"/>
    <property type="match status" value="1"/>
</dbReference>
<feature type="repeat" description="WD" evidence="3">
    <location>
        <begin position="712"/>
        <end position="742"/>
    </location>
</feature>
<reference evidence="4" key="1">
    <citation type="journal article" date="2020" name="Stud. Mycol.">
        <title>101 Dothideomycetes genomes: a test case for predicting lifestyles and emergence of pathogens.</title>
        <authorList>
            <person name="Haridas S."/>
            <person name="Albert R."/>
            <person name="Binder M."/>
            <person name="Bloem J."/>
            <person name="Labutti K."/>
            <person name="Salamov A."/>
            <person name="Andreopoulos B."/>
            <person name="Baker S."/>
            <person name="Barry K."/>
            <person name="Bills G."/>
            <person name="Bluhm B."/>
            <person name="Cannon C."/>
            <person name="Castanera R."/>
            <person name="Culley D."/>
            <person name="Daum C."/>
            <person name="Ezra D."/>
            <person name="Gonzalez J."/>
            <person name="Henrissat B."/>
            <person name="Kuo A."/>
            <person name="Liang C."/>
            <person name="Lipzen A."/>
            <person name="Lutzoni F."/>
            <person name="Magnuson J."/>
            <person name="Mondo S."/>
            <person name="Nolan M."/>
            <person name="Ohm R."/>
            <person name="Pangilinan J."/>
            <person name="Park H.-J."/>
            <person name="Ramirez L."/>
            <person name="Alfaro M."/>
            <person name="Sun H."/>
            <person name="Tritt A."/>
            <person name="Yoshinaga Y."/>
            <person name="Zwiers L.-H."/>
            <person name="Turgeon B."/>
            <person name="Goodwin S."/>
            <person name="Spatafora J."/>
            <person name="Crous P."/>
            <person name="Grigoriev I."/>
        </authorList>
    </citation>
    <scope>NUCLEOTIDE SEQUENCE</scope>
    <source>
        <strain evidence="4">CBS 110217</strain>
    </source>
</reference>
<feature type="repeat" description="WD" evidence="3">
    <location>
        <begin position="505"/>
        <end position="546"/>
    </location>
</feature>
<dbReference type="SMART" id="SM00320">
    <property type="entry name" value="WD40"/>
    <property type="match status" value="8"/>
</dbReference>
<evidence type="ECO:0000256" key="3">
    <source>
        <dbReference type="PROSITE-ProRule" id="PRU00221"/>
    </source>
</evidence>
<feature type="repeat" description="WD" evidence="3">
    <location>
        <begin position="549"/>
        <end position="590"/>
    </location>
</feature>
<accession>A0A9P4LFR0</accession>
<sequence length="804" mass="90715">MDHTSSPTLQTVIFVINALDECESESEIRHILKALSTQSVLNNVRLRVFITRRPEVPIRHSVIKIPEKGRIVFLLHEISSEVVDKDLSSFFQSNPTTLREERGFEPEDWPGLRTINRLVEISCGLFIWASIARRWIRQRKQAAEERIKTLIYVLRNAMAGGLSVCEKIRTLAKTKTVLGTIVILVSPLLVASLANLLCKPLKDVKGPLIDLHTIFHIPDHDDHPNRLHHPTFRDFIFDRNRCEDLDFWADARDAHKALADRCLDLMSAELRKDMCGLVKPGALLCKHYRQSGYIFCDGDRVDQFFRKHFLHWLEVINLIDKSAEMGAIIRLYHALLNIYCSGLAFIPSSSNHLRDHFRGELHSCIKEARIAEAILPFTKDEFNYVNDMSFSPDGRQIVSKSQIMAARLWDVATGAARHQYIGPKDKVSSVSISPDGPLLAGGSDDFTIWIWNLKTRRVKYHLQNAHAGWVNSVVSSPDGRWLASGSMDETVAIWNIATGQKLKRFANQSSCVNCVSFSPDGLMITTASVDQMVRLWVLSQDKPEMLTMFDGHSGPVNTVRISPDGRQIVSGADDRTIKLWDIAKEADIMTLQGHMMKVMTVIISRDGRFLVSGSEDITVRVWDAVLGSELHVLADHTSGLNSVVFSPNGKHLASCSFDDEVRLWDTEKWTLLRRFKTFKDDVDHVVQSDLLQPLISDSDDIMDVDDSHPASATIHSGAINHLDFSPDSHQLASASTDNTVRVCSTATGSSYPALQGHSDNVLRTEMLRCTIILKKRPSIRLQRDSAACFTDFWFLLVQMPIRRR</sequence>
<dbReference type="PROSITE" id="PS50294">
    <property type="entry name" value="WD_REPEATS_REGION"/>
    <property type="match status" value="7"/>
</dbReference>
<dbReference type="PROSITE" id="PS50082">
    <property type="entry name" value="WD_REPEATS_2"/>
    <property type="match status" value="8"/>
</dbReference>